<feature type="compositionally biased region" description="Basic and acidic residues" evidence="1">
    <location>
        <begin position="116"/>
        <end position="130"/>
    </location>
</feature>
<feature type="compositionally biased region" description="Basic and acidic residues" evidence="1">
    <location>
        <begin position="66"/>
        <end position="75"/>
    </location>
</feature>
<dbReference type="AlphaFoldDB" id="A0A0C3SDX2"/>
<keyword evidence="3" id="KW-1185">Reference proteome</keyword>
<evidence type="ECO:0000256" key="1">
    <source>
        <dbReference type="SAM" id="MobiDB-lite"/>
    </source>
</evidence>
<evidence type="ECO:0000313" key="2">
    <source>
        <dbReference type="EMBL" id="KIP12222.1"/>
    </source>
</evidence>
<sequence length="315" mass="35328">MSDIINPVRNNRDTICAFNPNRGARLCGYTHNTAECEHLCRSQAGPSPNRSARDAVVTPNPPARRARFDPIDDALRFQGYPGRIHGTSNTLARHEEEQQSPQSSPSANAATLTSQRHPDPANKSEQREEQNDSYCREPGPAETSNLHDTPQPVPEPSYRRETAPAEPTLRPLDRIQDNLRYYPEYLPAHYETVPRDANPRGEAQGHYYPAYDQHARRIGLEHVRYPEARPGPPAGSSSHYRAHTHRYPATNDFPRVYVGDADLRADLRALANSPPSAPGNLMSKFRVVEKPARAAQKPSIEAECKSFTTPLRLQY</sequence>
<protein>
    <submittedName>
        <fullName evidence="2">Uncharacterized protein</fullName>
    </submittedName>
</protein>
<reference evidence="2 3" key="1">
    <citation type="journal article" date="2014" name="PLoS Genet.">
        <title>Analysis of the Phlebiopsis gigantea genome, transcriptome and secretome provides insight into its pioneer colonization strategies of wood.</title>
        <authorList>
            <person name="Hori C."/>
            <person name="Ishida T."/>
            <person name="Igarashi K."/>
            <person name="Samejima M."/>
            <person name="Suzuki H."/>
            <person name="Master E."/>
            <person name="Ferreira P."/>
            <person name="Ruiz-Duenas F.J."/>
            <person name="Held B."/>
            <person name="Canessa P."/>
            <person name="Larrondo L.F."/>
            <person name="Schmoll M."/>
            <person name="Druzhinina I.S."/>
            <person name="Kubicek C.P."/>
            <person name="Gaskell J.A."/>
            <person name="Kersten P."/>
            <person name="St John F."/>
            <person name="Glasner J."/>
            <person name="Sabat G."/>
            <person name="Splinter BonDurant S."/>
            <person name="Syed K."/>
            <person name="Yadav J."/>
            <person name="Mgbeahuruike A.C."/>
            <person name="Kovalchuk A."/>
            <person name="Asiegbu F.O."/>
            <person name="Lackner G."/>
            <person name="Hoffmeister D."/>
            <person name="Rencoret J."/>
            <person name="Gutierrez A."/>
            <person name="Sun H."/>
            <person name="Lindquist E."/>
            <person name="Barry K."/>
            <person name="Riley R."/>
            <person name="Grigoriev I.V."/>
            <person name="Henrissat B."/>
            <person name="Kues U."/>
            <person name="Berka R.M."/>
            <person name="Martinez A.T."/>
            <person name="Covert S.F."/>
            <person name="Blanchette R.A."/>
            <person name="Cullen D."/>
        </authorList>
    </citation>
    <scope>NUCLEOTIDE SEQUENCE [LARGE SCALE GENOMIC DNA]</scope>
    <source>
        <strain evidence="2 3">11061_1 CR5-6</strain>
    </source>
</reference>
<dbReference type="Proteomes" id="UP000053257">
    <property type="component" value="Unassembled WGS sequence"/>
</dbReference>
<evidence type="ECO:0000313" key="3">
    <source>
        <dbReference type="Proteomes" id="UP000053257"/>
    </source>
</evidence>
<proteinExistence type="predicted"/>
<gene>
    <name evidence="2" type="ORF">PHLGIDRAFT_10059</name>
</gene>
<organism evidence="2 3">
    <name type="scientific">Phlebiopsis gigantea (strain 11061_1 CR5-6)</name>
    <name type="common">White-rot fungus</name>
    <name type="synonym">Peniophora gigantea</name>
    <dbReference type="NCBI Taxonomy" id="745531"/>
    <lineage>
        <taxon>Eukaryota</taxon>
        <taxon>Fungi</taxon>
        <taxon>Dikarya</taxon>
        <taxon>Basidiomycota</taxon>
        <taxon>Agaricomycotina</taxon>
        <taxon>Agaricomycetes</taxon>
        <taxon>Polyporales</taxon>
        <taxon>Phanerochaetaceae</taxon>
        <taxon>Phlebiopsis</taxon>
    </lineage>
</organism>
<accession>A0A0C3SDX2</accession>
<feature type="region of interest" description="Disordered" evidence="1">
    <location>
        <begin position="43"/>
        <end position="175"/>
    </location>
</feature>
<dbReference type="EMBL" id="KN840440">
    <property type="protein sequence ID" value="KIP12222.1"/>
    <property type="molecule type" value="Genomic_DNA"/>
</dbReference>
<dbReference type="HOGENOM" id="CLU_883113_0_0_1"/>
<name>A0A0C3SDX2_PHLG1</name>